<dbReference type="EMBL" id="BSFN01000015">
    <property type="protein sequence ID" value="GLK90912.1"/>
    <property type="molecule type" value="Genomic_DNA"/>
</dbReference>
<name>A0A9W6NHH6_9PSED</name>
<protein>
    <submittedName>
        <fullName evidence="1">Gas vesicle protein</fullName>
    </submittedName>
</protein>
<sequence length="169" mass="18585">MTQDNAKPSWHQQVADDLVDPVMKDLTWHGRTIDWFLQDLVQLTNETELQVGVTLSTPAGVISGILISVEQYFRLFGESFASSWPVADADRLRAHYAELGKSRLPKTDGENPPPVQYLHLKDAKLSTPSGQMPASEGLLWRGTIASISGFSLGLLADDLGDDIQLTLQP</sequence>
<reference evidence="1" key="1">
    <citation type="journal article" date="2014" name="Int. J. Syst. Evol. Microbiol.">
        <title>Complete genome sequence of Corynebacterium casei LMG S-19264T (=DSM 44701T), isolated from a smear-ripened cheese.</title>
        <authorList>
            <consortium name="US DOE Joint Genome Institute (JGI-PGF)"/>
            <person name="Walter F."/>
            <person name="Albersmeier A."/>
            <person name="Kalinowski J."/>
            <person name="Ruckert C."/>
        </authorList>
    </citation>
    <scope>NUCLEOTIDE SEQUENCE</scope>
    <source>
        <strain evidence="1">VKM B-2935</strain>
    </source>
</reference>
<comment type="caution">
    <text evidence="1">The sequence shown here is derived from an EMBL/GenBank/DDBJ whole genome shotgun (WGS) entry which is preliminary data.</text>
</comment>
<accession>A0A9W6NHH6</accession>
<evidence type="ECO:0000313" key="1">
    <source>
        <dbReference type="EMBL" id="GLK90912.1"/>
    </source>
</evidence>
<dbReference type="AlphaFoldDB" id="A0A9W6NHH6"/>
<keyword evidence="2" id="KW-1185">Reference proteome</keyword>
<proteinExistence type="predicted"/>
<dbReference type="RefSeq" id="WP_271197076.1">
    <property type="nucleotide sequence ID" value="NZ_BSFN01000015.1"/>
</dbReference>
<reference evidence="1" key="2">
    <citation type="submission" date="2023-01" db="EMBL/GenBank/DDBJ databases">
        <authorList>
            <person name="Sun Q."/>
            <person name="Evtushenko L."/>
        </authorList>
    </citation>
    <scope>NUCLEOTIDE SEQUENCE</scope>
    <source>
        <strain evidence="1">VKM B-2935</strain>
    </source>
</reference>
<evidence type="ECO:0000313" key="2">
    <source>
        <dbReference type="Proteomes" id="UP001143328"/>
    </source>
</evidence>
<organism evidence="1 2">
    <name type="scientific">Pseudomonas turukhanskensis</name>
    <dbReference type="NCBI Taxonomy" id="1806536"/>
    <lineage>
        <taxon>Bacteria</taxon>
        <taxon>Pseudomonadati</taxon>
        <taxon>Pseudomonadota</taxon>
        <taxon>Gammaproteobacteria</taxon>
        <taxon>Pseudomonadales</taxon>
        <taxon>Pseudomonadaceae</taxon>
        <taxon>Pseudomonas</taxon>
    </lineage>
</organism>
<gene>
    <name evidence="1" type="ORF">GCM10017655_39760</name>
</gene>
<dbReference type="Proteomes" id="UP001143328">
    <property type="component" value="Unassembled WGS sequence"/>
</dbReference>